<dbReference type="AlphaFoldDB" id="A0A1Q8VSB3"/>
<evidence type="ECO:0000256" key="1">
    <source>
        <dbReference type="ARBA" id="ARBA00023002"/>
    </source>
</evidence>
<gene>
    <name evidence="3" type="ORF">BKH27_12955</name>
</gene>
<organism evidence="3 4">
    <name type="scientific">Actinomyces oris</name>
    <dbReference type="NCBI Taxonomy" id="544580"/>
    <lineage>
        <taxon>Bacteria</taxon>
        <taxon>Bacillati</taxon>
        <taxon>Actinomycetota</taxon>
        <taxon>Actinomycetes</taxon>
        <taxon>Actinomycetales</taxon>
        <taxon>Actinomycetaceae</taxon>
        <taxon>Actinomyces</taxon>
    </lineage>
</organism>
<dbReference type="InterPro" id="IPR050425">
    <property type="entry name" value="NAD(P)_dehydrat-like"/>
</dbReference>
<dbReference type="SUPFAM" id="SSF51735">
    <property type="entry name" value="NAD(P)-binding Rossmann-fold domains"/>
    <property type="match status" value="1"/>
</dbReference>
<dbReference type="PANTHER" id="PTHR10366">
    <property type="entry name" value="NAD DEPENDENT EPIMERASE/DEHYDRATASE"/>
    <property type="match status" value="1"/>
</dbReference>
<dbReference type="Pfam" id="PF01370">
    <property type="entry name" value="Epimerase"/>
    <property type="match status" value="1"/>
</dbReference>
<sequence length="367" mass="39699">MRSSETHPINDFDSTIDLSGIPVDTRSPIMVTGATGYLGSWVTKGLLDAGITVRAAVRDPQNTNKVAHLNRMAEQTPGTLRLFAGDLLQPGSYDEAMEGCAIVIHTASPILHSTDDPQRDLIEPALEGTRNVLAGVERTPSVTRVVLTSSIVAMYGDAVDIEGYPGRILTETCWNTTSSAGHQPYPYSKTLAEKEAWRLAAEQRRWDLVTINPAMIVGPALGSAPTSESFSTARMLIDGTARLGAPRLGISAVDVREVAQAHIAAAFLPEARGRYIVSAEDTDLLALAGRLLPRFGRSCPLPRRPLPGPVLLAMAPRVGLTRAYVRRNVGYTVRADASRSRHELGTRYRPVQTSLEEMVEQVLGQRG</sequence>
<dbReference type="Proteomes" id="UP000185772">
    <property type="component" value="Unassembled WGS sequence"/>
</dbReference>
<evidence type="ECO:0000313" key="3">
    <source>
        <dbReference type="EMBL" id="OLO50976.1"/>
    </source>
</evidence>
<dbReference type="Gene3D" id="3.40.50.720">
    <property type="entry name" value="NAD(P)-binding Rossmann-like Domain"/>
    <property type="match status" value="1"/>
</dbReference>
<name>A0A1Q8VSB3_9ACTO</name>
<accession>A0A1Q8VSB3</accession>
<dbReference type="RefSeq" id="WP_075371414.1">
    <property type="nucleotide sequence ID" value="NZ_MSKM01000061.1"/>
</dbReference>
<dbReference type="InterPro" id="IPR036291">
    <property type="entry name" value="NAD(P)-bd_dom_sf"/>
</dbReference>
<proteinExistence type="predicted"/>
<keyword evidence="1" id="KW-0560">Oxidoreductase</keyword>
<comment type="caution">
    <text evidence="3">The sequence shown here is derived from an EMBL/GenBank/DDBJ whole genome shotgun (WGS) entry which is preliminary data.</text>
</comment>
<evidence type="ECO:0000259" key="2">
    <source>
        <dbReference type="Pfam" id="PF01370"/>
    </source>
</evidence>
<protein>
    <submittedName>
        <fullName evidence="3">Diaminohydroxyphosphoribosylaminopyrimidine deaminase</fullName>
    </submittedName>
</protein>
<feature type="domain" description="NAD-dependent epimerase/dehydratase" evidence="2">
    <location>
        <begin position="29"/>
        <end position="223"/>
    </location>
</feature>
<dbReference type="InterPro" id="IPR001509">
    <property type="entry name" value="Epimerase_deHydtase"/>
</dbReference>
<dbReference type="PANTHER" id="PTHR10366:SF852">
    <property type="entry name" value="CINNAMOYL-COA REDUCTASE CAD2"/>
    <property type="match status" value="1"/>
</dbReference>
<reference evidence="3 4" key="1">
    <citation type="submission" date="2016-12" db="EMBL/GenBank/DDBJ databases">
        <title>Genomic comparison of strains in the 'Actinomyces naeslundii' group.</title>
        <authorList>
            <person name="Mughal S.R."/>
            <person name="Do T."/>
            <person name="Gilbert S.C."/>
            <person name="Witherden E.A."/>
            <person name="Didelot X."/>
            <person name="Beighton D."/>
        </authorList>
    </citation>
    <scope>NUCLEOTIDE SEQUENCE [LARGE SCALE GENOMIC DNA]</scope>
    <source>
        <strain evidence="3 4">MMRCO6-1</strain>
    </source>
</reference>
<dbReference type="GO" id="GO:0016616">
    <property type="term" value="F:oxidoreductase activity, acting on the CH-OH group of donors, NAD or NADP as acceptor"/>
    <property type="evidence" value="ECO:0007669"/>
    <property type="project" value="TreeGrafter"/>
</dbReference>
<dbReference type="EMBL" id="MSKM01000061">
    <property type="protein sequence ID" value="OLO50976.1"/>
    <property type="molecule type" value="Genomic_DNA"/>
</dbReference>
<dbReference type="FunFam" id="3.40.50.720:FF:000085">
    <property type="entry name" value="Dihydroflavonol reductase"/>
    <property type="match status" value="1"/>
</dbReference>
<evidence type="ECO:0000313" key="4">
    <source>
        <dbReference type="Proteomes" id="UP000185772"/>
    </source>
</evidence>